<dbReference type="GO" id="GO:0008483">
    <property type="term" value="F:transaminase activity"/>
    <property type="evidence" value="ECO:0007669"/>
    <property type="project" value="UniProtKB-KW"/>
</dbReference>
<dbReference type="Gene3D" id="3.40.640.10">
    <property type="entry name" value="Type I PLP-dependent aspartate aminotransferase-like (Major domain)"/>
    <property type="match status" value="1"/>
</dbReference>
<evidence type="ECO:0000313" key="2">
    <source>
        <dbReference type="Proteomes" id="UP000064844"/>
    </source>
</evidence>
<keyword evidence="1" id="KW-0808">Transferase</keyword>
<dbReference type="KEGG" id="ibu:IB211_02075c"/>
<dbReference type="Pfam" id="PF01041">
    <property type="entry name" value="DegT_DnrJ_EryC1"/>
    <property type="match status" value="2"/>
</dbReference>
<dbReference type="STRING" id="1297617.IB211_02075c"/>
<dbReference type="RefSeq" id="WP_058117968.1">
    <property type="nucleotide sequence ID" value="NZ_CP011307.1"/>
</dbReference>
<evidence type="ECO:0000313" key="1">
    <source>
        <dbReference type="EMBL" id="ALP94466.1"/>
    </source>
</evidence>
<accession>A0A0S2W5B6</accession>
<keyword evidence="1" id="KW-0032">Aminotransferase</keyword>
<keyword evidence="2" id="KW-1185">Reference proteome</keyword>
<dbReference type="GO" id="GO:0030170">
    <property type="term" value="F:pyridoxal phosphate binding"/>
    <property type="evidence" value="ECO:0007669"/>
    <property type="project" value="TreeGrafter"/>
</dbReference>
<dbReference type="InterPro" id="IPR015421">
    <property type="entry name" value="PyrdxlP-dep_Trfase_major"/>
</dbReference>
<sequence>MSRSRGCGEKINAKTRAVVFVGYGGRMGRLDEIITLCKKHGLKLILDAAHMSGTKVNGICPGTWEGVDVAVYSYQAVKSLATADSGMICFADEKYDAFAGNPNIQIISAPHADECSYHTYEIAVPDRDALLDELAKHEIYGGVHYRDNTEYAMYAYDHGTCPHAHEISRHIITLPLNLWLTDGDVDQIIKIVNCFPQDK</sequence>
<dbReference type="PATRIC" id="fig|1297617.4.peg.2139"/>
<dbReference type="InterPro" id="IPR000653">
    <property type="entry name" value="DegT/StrS_aminotransferase"/>
</dbReference>
<dbReference type="AlphaFoldDB" id="A0A0S2W5B6"/>
<dbReference type="InterPro" id="IPR015424">
    <property type="entry name" value="PyrdxlP-dep_Trfase"/>
</dbReference>
<dbReference type="PANTHER" id="PTHR30244:SF34">
    <property type="entry name" value="DTDP-4-AMINO-4,6-DIDEOXYGALACTOSE TRANSAMINASE"/>
    <property type="match status" value="1"/>
</dbReference>
<dbReference type="GO" id="GO:0000271">
    <property type="term" value="P:polysaccharide biosynthetic process"/>
    <property type="evidence" value="ECO:0007669"/>
    <property type="project" value="TreeGrafter"/>
</dbReference>
<name>A0A0S2W5B6_9FIRM</name>
<reference evidence="2" key="2">
    <citation type="submission" date="2015-04" db="EMBL/GenBank/DDBJ databases">
        <title>A butyrogenic pathway from the amino acid lysine in a human gut commensal.</title>
        <authorList>
            <person name="de Vos W.M."/>
            <person name="Bui N.T.P."/>
            <person name="Plugge C.M."/>
            <person name="Ritari J."/>
        </authorList>
    </citation>
    <scope>NUCLEOTIDE SEQUENCE [LARGE SCALE GENOMIC DNA]</scope>
    <source>
        <strain evidence="2">AF211</strain>
    </source>
</reference>
<dbReference type="Proteomes" id="UP000064844">
    <property type="component" value="Chromosome"/>
</dbReference>
<dbReference type="SUPFAM" id="SSF53383">
    <property type="entry name" value="PLP-dependent transferases"/>
    <property type="match status" value="1"/>
</dbReference>
<gene>
    <name evidence="1" type="ORF">IB211_02075c</name>
</gene>
<organism evidence="1 2">
    <name type="scientific">Intestinimonas butyriciproducens</name>
    <dbReference type="NCBI Taxonomy" id="1297617"/>
    <lineage>
        <taxon>Bacteria</taxon>
        <taxon>Bacillati</taxon>
        <taxon>Bacillota</taxon>
        <taxon>Clostridia</taxon>
        <taxon>Eubacteriales</taxon>
        <taxon>Intestinimonas</taxon>
    </lineage>
</organism>
<reference evidence="1 2" key="1">
    <citation type="journal article" date="2015" name="Nat. Commun.">
        <title>Production of butyrate from lysine and the Amadori product fructoselysine by a human gut commensal.</title>
        <authorList>
            <person name="Bui T.P."/>
            <person name="Ritari J."/>
            <person name="Boeren S."/>
            <person name="de Waard P."/>
            <person name="Plugge C.M."/>
            <person name="de Vos W.M."/>
        </authorList>
    </citation>
    <scope>NUCLEOTIDE SEQUENCE [LARGE SCALE GENOMIC DNA]</scope>
    <source>
        <strain evidence="1 2">AF211</strain>
    </source>
</reference>
<dbReference type="EMBL" id="CP011307">
    <property type="protein sequence ID" value="ALP94466.1"/>
    <property type="molecule type" value="Genomic_DNA"/>
</dbReference>
<protein>
    <submittedName>
        <fullName evidence="1">UDP-4-amino-4-deoxy-L-arabinose--oxoglutarate aminotransferase</fullName>
    </submittedName>
</protein>
<proteinExistence type="predicted"/>
<dbReference type="Gene3D" id="3.90.1150.10">
    <property type="entry name" value="Aspartate Aminotransferase, domain 1"/>
    <property type="match status" value="1"/>
</dbReference>
<dbReference type="InterPro" id="IPR015422">
    <property type="entry name" value="PyrdxlP-dep_Trfase_small"/>
</dbReference>
<dbReference type="PANTHER" id="PTHR30244">
    <property type="entry name" value="TRANSAMINASE"/>
    <property type="match status" value="1"/>
</dbReference>